<evidence type="ECO:0000313" key="3">
    <source>
        <dbReference type="RefSeq" id="XP_027461298.1"/>
    </source>
</evidence>
<dbReference type="RefSeq" id="XP_027461299.1">
    <property type="nucleotide sequence ID" value="XM_027605498.2"/>
</dbReference>
<dbReference type="RefSeq" id="XP_027461298.1">
    <property type="nucleotide sequence ID" value="XM_027605497.2"/>
</dbReference>
<evidence type="ECO:0000256" key="1">
    <source>
        <dbReference type="SAM" id="MobiDB-lite"/>
    </source>
</evidence>
<gene>
    <name evidence="3 4 5" type="primary">LOC113929008</name>
</gene>
<protein>
    <submittedName>
        <fullName evidence="3 4">Uncharacterized protein LOC113929008</fullName>
    </submittedName>
</protein>
<dbReference type="AlphaFoldDB" id="A0A6J2E5U7"/>
<keyword evidence="2" id="KW-1185">Reference proteome</keyword>
<accession>A0A6J2E5U7</accession>
<evidence type="ECO:0000313" key="4">
    <source>
        <dbReference type="RefSeq" id="XP_027461299.1"/>
    </source>
</evidence>
<dbReference type="RefSeq" id="XP_027461300.1">
    <property type="nucleotide sequence ID" value="XM_027605499.2"/>
</dbReference>
<name>A0A6J2E5U7_ZALCA</name>
<dbReference type="Proteomes" id="UP000515165">
    <property type="component" value="Chromosome 5"/>
</dbReference>
<reference evidence="3 4" key="1">
    <citation type="submission" date="2025-04" db="UniProtKB">
        <authorList>
            <consortium name="RefSeq"/>
        </authorList>
    </citation>
    <scope>IDENTIFICATION</scope>
    <source>
        <tissue evidence="3 4">Blood</tissue>
    </source>
</reference>
<feature type="region of interest" description="Disordered" evidence="1">
    <location>
        <begin position="170"/>
        <end position="202"/>
    </location>
</feature>
<sequence>MPKRVSLKEQPERDVFLHTVFRKAAAASEDDAVSGTDRAERRGGLRWAGATSDLTSRNGVSNTVLRGLCIRDLRWPKPHIHARRPQPRHMSRIHAGCSGVHVRYTPINADRRRILNPRWMPLIHIGCPRAIPDILGPHQTPRIHTRHPGATPEAQEPGQMLWDPCRTPQTHGVHPGVHARGSGSTWDTPDPYQNPASEHTPGLTLNAVALPSLY</sequence>
<dbReference type="GeneID" id="113929008"/>
<evidence type="ECO:0000313" key="2">
    <source>
        <dbReference type="Proteomes" id="UP000515165"/>
    </source>
</evidence>
<organism evidence="2 3">
    <name type="scientific">Zalophus californianus</name>
    <name type="common">California sealion</name>
    <dbReference type="NCBI Taxonomy" id="9704"/>
    <lineage>
        <taxon>Eukaryota</taxon>
        <taxon>Metazoa</taxon>
        <taxon>Chordata</taxon>
        <taxon>Craniata</taxon>
        <taxon>Vertebrata</taxon>
        <taxon>Euteleostomi</taxon>
        <taxon>Mammalia</taxon>
        <taxon>Eutheria</taxon>
        <taxon>Laurasiatheria</taxon>
        <taxon>Carnivora</taxon>
        <taxon>Caniformia</taxon>
        <taxon>Pinnipedia</taxon>
        <taxon>Otariidae</taxon>
        <taxon>Zalophus</taxon>
    </lineage>
</organism>
<dbReference type="KEGG" id="zca:113929008"/>
<evidence type="ECO:0000313" key="5">
    <source>
        <dbReference type="RefSeq" id="XP_027461300.1"/>
    </source>
</evidence>
<proteinExistence type="predicted"/>